<dbReference type="AlphaFoldDB" id="A0A2B7XF26"/>
<reference evidence="1 2" key="1">
    <citation type="submission" date="2017-10" db="EMBL/GenBank/DDBJ databases">
        <title>Comparative genomics in systemic dimorphic fungi from Ajellomycetaceae.</title>
        <authorList>
            <person name="Munoz J.F."/>
            <person name="Mcewen J.G."/>
            <person name="Clay O.K."/>
            <person name="Cuomo C.A."/>
        </authorList>
    </citation>
    <scope>NUCLEOTIDE SEQUENCE [LARGE SCALE GENOMIC DNA]</scope>
    <source>
        <strain evidence="1 2">UAMH7299</strain>
    </source>
</reference>
<protein>
    <submittedName>
        <fullName evidence="1">Uncharacterized protein</fullName>
    </submittedName>
</protein>
<dbReference type="EMBL" id="PDNA01000171">
    <property type="protein sequence ID" value="PGH07257.1"/>
    <property type="molecule type" value="Genomic_DNA"/>
</dbReference>
<name>A0A2B7XF26_POLH7</name>
<evidence type="ECO:0000313" key="1">
    <source>
        <dbReference type="EMBL" id="PGH07257.1"/>
    </source>
</evidence>
<dbReference type="Proteomes" id="UP000224634">
    <property type="component" value="Unassembled WGS sequence"/>
</dbReference>
<sequence length="63" mass="7171">MFPCVNESRGCRGRVNSKGTKCEACVASGLRRSRFSSVLRDTPNYRSSWDIEMARELKSQDKL</sequence>
<dbReference type="OrthoDB" id="3911301at2759"/>
<keyword evidence="2" id="KW-1185">Reference proteome</keyword>
<comment type="caution">
    <text evidence="1">The sequence shown here is derived from an EMBL/GenBank/DDBJ whole genome shotgun (WGS) entry which is preliminary data.</text>
</comment>
<gene>
    <name evidence="1" type="ORF">AJ80_08043</name>
</gene>
<organism evidence="1 2">
    <name type="scientific">Polytolypa hystricis (strain UAMH7299)</name>
    <dbReference type="NCBI Taxonomy" id="1447883"/>
    <lineage>
        <taxon>Eukaryota</taxon>
        <taxon>Fungi</taxon>
        <taxon>Dikarya</taxon>
        <taxon>Ascomycota</taxon>
        <taxon>Pezizomycotina</taxon>
        <taxon>Eurotiomycetes</taxon>
        <taxon>Eurotiomycetidae</taxon>
        <taxon>Onygenales</taxon>
        <taxon>Onygenales incertae sedis</taxon>
        <taxon>Polytolypa</taxon>
    </lineage>
</organism>
<evidence type="ECO:0000313" key="2">
    <source>
        <dbReference type="Proteomes" id="UP000224634"/>
    </source>
</evidence>
<proteinExistence type="predicted"/>
<accession>A0A2B7XF26</accession>